<evidence type="ECO:0000256" key="2">
    <source>
        <dbReference type="ARBA" id="ARBA00022737"/>
    </source>
</evidence>
<dbReference type="SMART" id="SM00320">
    <property type="entry name" value="WD40"/>
    <property type="match status" value="2"/>
</dbReference>
<dbReference type="Gene3D" id="2.30.29.30">
    <property type="entry name" value="Pleckstrin-homology domain (PH domain)/Phosphotyrosine-binding domain (PTB)"/>
    <property type="match status" value="1"/>
</dbReference>
<sequence length="2258" mass="253489">MKVSVILALPALALAAATPAVEERQLPGIPSLPGLPLNPTCLLRITGITTCVPGGVDADTLLSDLLGCPVRVILSALDCIISGLPCNNGKVSATRLAYTPLSSLCTVWLWILRVLVLLVATLVTLRTFVRPYGSYQLQASGLSVAIDQSSFDLFLSDLHSRSSDFRDFALSSDYVRQLLSALYPIVVSTDALTPETELGSRDSTLTFEGADVIIRPLAASGPSPIIRTSSIEDPTTPQTNLRGTPLRKASSFILLSTASQASDNQSTIHKHTRTTSSQHTSGATRDGLLELVINVFMDQVLNRKEFPGFGLFSKVPPGFQEHQAYFESYVLRHTIKHLSNSIQLKQNILSEPKVLTNMARFSTHIGEAIFEGWFLNGAEVVMELGGMLLEYLQRPEVSSLKSVRLCHLAVNTIRDSFMKAILLRFSELDDPQTSEEDATRFMGRLFYWQTSILGCLSGDDEYIRLLWYQLYTKLVDERESIRLAAANILRIMLVQKPEETTALFRQGLSSDERKLTADFKKLTEVDNETFVGWVDQQRPSLDAFFFGGISKTWEEFVAIENQRTMESAKMTHRSGSAIAINAALPSLPDALAKTHGVAVLIGDPVVVTPSHFDDNLWRLAGFTPLGLKIVERASTVEDVVRAVEMLFLCIKKSWRNSEAMERDNGYAILGMLLRAKLGYSANLGAESVNLRLAISTAERDALSLQLLSRILEFIGYNHEEPLESFIINPLAYRVLLIDFDTWRRSASLTQELYYKQFVTFSVMSKYHQFNGRRLIRMNDFRYLRGFYRLLEVLRAFSGFYNPQTRTQSEKKELFELLEAVLDVLSVAFRDHPGNKRYFRNRVERGGWEALEQTTASIGLGGSDSDPWTQYQIFGKLLSFSLGDKRLDDLCQAVAQSIPDSSSHPASDTKSQTSEGNWEATAIEEPAFDIAREVRNVIQKDSVFRNPEIIRTVVGFWESIPRGSDIPAELTSLVVLDVLSTAVSVSVFNLAALHSTGVLSRFLRVYFTDDSMLSVPEKEKVLQLCKKLMYLGVNQPADTQFLLASRSSEASDFALEMTSTYSGPPFFQFDLSLHGHSSIELPTLGRSFPPNTSPGYTFTAWVRVDRFDPSSHTTLFGVCDATQTCFLLIYLERDTRNFILQTSVKTQRPSVRFKSVAFKERQWYHITLVHKRPKTITASAVFSEHTQLKWKLDRTEGRNRMRLRLLPDYSRDHEVFQPKRKAGDGAIGSAPKLNTAVAISPTPPSATPTAPKASLARGLDSNDLDDDSEATFAKAEAATSGSVVAPEDDFELVDDPNDAFDGDDGFEDKNRKVMRRLEQGDQVLAVYNVSRIVGLEACEGILIIGKDAMYIVDNVFQCASGEIVNAWQAPPDERDPFSEIITDAKTTEKRQNLGRSEQESRSWRWHDVISISKRRFLFRDVAVEVFFTDGRSYLLTTMNPVSRDELFGKLMNKAPHTYAASSLPNPEDGWRLETLKVFEESPQGLSSKFGNIFNTAPWNPSMKKWQKGEISNFHYLTLVNTMAGRTFNDLTQYPVFPWVLADYTSAELNLNDPATFRDLSKPMGAQTSGRVSGFKESYNALEEIGETPFHYGTHYSSAMIVSSYLIRLPPFVQSYILLQGGSFDHADRLFQSIPQAWKSASCENKADVRELIPEFFCLPEFLTNINGYNFGNRESTGTKVDNVVLPPWAKGDPKIFIAKHREALESPYVSQNLHSWIDLVFGLKQRGEAAVDNLNVFHHLSYRGATDLDNISDPQERRIAAGVIHNFGQTPHQVFSRAHPQRDNGQSPSRKLDTSVYALTRLPHPLLESHDKVATLIYANKLDRLLCASSFRLNVSPYDKWLEWGYADNSIRFFFSDNRKAAGMFENLHIGQISCVVFANSKTLITAGEDCVISVYAVQTAPGRPVDLLPRSSLFGHKAPVTTIAVSKSFSTFVSSSADGQAFLWDLNRLEFIRKLPLARQVSKTWEEFVAIENQRTMESAKVRLSRRKERLKAWHNEALMADNIMIRHQMANSSYNPKEQGDVIDADELYAAGEQLSLVSSFQARNSARFTVVGSADLLSNKWFDAKVQVKGGDKAKTWNREFAKRVAGWTFHEIGVLRVNGIQHYLKESPKDLNPSIYRINSTVSYSVSLSEYSWDSWGPFFVPEEDELQVEFSMLSAYHRRNLKPVHSDLKAATYETTFDLPDQHGVYNFLTNYKRPFLSNVYEKNTVTVRHMAHDEFTRSYAITGAWTPLGGIVITVLGFLSFSAVWMYSAPAKQ</sequence>
<dbReference type="PANTHER" id="PTHR46108">
    <property type="entry name" value="BLUE CHEESE"/>
    <property type="match status" value="1"/>
</dbReference>
<evidence type="ECO:0000256" key="1">
    <source>
        <dbReference type="ARBA" id="ARBA00022574"/>
    </source>
</evidence>
<feature type="region of interest" description="Disordered" evidence="6">
    <location>
        <begin position="897"/>
        <end position="916"/>
    </location>
</feature>
<keyword evidence="7" id="KW-0472">Membrane</keyword>
<dbReference type="InterPro" id="IPR036372">
    <property type="entry name" value="BEACH_dom_sf"/>
</dbReference>
<dbReference type="SUPFAM" id="SSF50978">
    <property type="entry name" value="WD40 repeat-like"/>
    <property type="match status" value="1"/>
</dbReference>
<dbReference type="SMART" id="SM01026">
    <property type="entry name" value="Beach"/>
    <property type="match status" value="1"/>
</dbReference>
<dbReference type="CDD" id="cd01201">
    <property type="entry name" value="PH_BEACH"/>
    <property type="match status" value="1"/>
</dbReference>
<dbReference type="Pfam" id="PF02138">
    <property type="entry name" value="Beach"/>
    <property type="match status" value="1"/>
</dbReference>
<dbReference type="PROSITE" id="PS50294">
    <property type="entry name" value="WD_REPEATS_REGION"/>
    <property type="match status" value="1"/>
</dbReference>
<dbReference type="SUPFAM" id="SSF81837">
    <property type="entry name" value="BEACH domain"/>
    <property type="match status" value="1"/>
</dbReference>
<evidence type="ECO:0000256" key="6">
    <source>
        <dbReference type="SAM" id="MobiDB-lite"/>
    </source>
</evidence>
<dbReference type="SUPFAM" id="SSF49899">
    <property type="entry name" value="Concanavalin A-like lectins/glucanases"/>
    <property type="match status" value="1"/>
</dbReference>
<gene>
    <name evidence="11" type="ORF">BN1723_013404</name>
</gene>
<dbReference type="InterPro" id="IPR056252">
    <property type="entry name" value="Alfy-like_Arm-like"/>
</dbReference>
<dbReference type="PROSITE" id="PS50197">
    <property type="entry name" value="BEACH"/>
    <property type="match status" value="1"/>
</dbReference>
<evidence type="ECO:0000256" key="8">
    <source>
        <dbReference type="SAM" id="SignalP"/>
    </source>
</evidence>
<dbReference type="SUPFAM" id="SSF50729">
    <property type="entry name" value="PH domain-like"/>
    <property type="match status" value="1"/>
</dbReference>
<dbReference type="Proteomes" id="UP000045706">
    <property type="component" value="Unassembled WGS sequence"/>
</dbReference>
<accession>A0A0G4LTF6</accession>
<dbReference type="FunFam" id="1.10.1540.10:FF:000001">
    <property type="entry name" value="neurobeachin isoform X1"/>
    <property type="match status" value="1"/>
</dbReference>
<keyword evidence="7" id="KW-0812">Transmembrane</keyword>
<feature type="region of interest" description="Disordered" evidence="6">
    <location>
        <begin position="1238"/>
        <end position="1258"/>
    </location>
</feature>
<dbReference type="InterPro" id="IPR015943">
    <property type="entry name" value="WD40/YVTN_repeat-like_dom_sf"/>
</dbReference>
<name>A0A0G4LTF6_VERLO</name>
<dbReference type="PROSITE" id="PS50082">
    <property type="entry name" value="WD_REPEATS_2"/>
    <property type="match status" value="1"/>
</dbReference>
<keyword evidence="8" id="KW-0732">Signal</keyword>
<evidence type="ECO:0000256" key="4">
    <source>
        <dbReference type="ARBA" id="ARBA00073334"/>
    </source>
</evidence>
<reference evidence="12" key="1">
    <citation type="submission" date="2015-05" db="EMBL/GenBank/DDBJ databases">
        <authorList>
            <person name="Fogelqvist Johan"/>
        </authorList>
    </citation>
    <scope>NUCLEOTIDE SEQUENCE [LARGE SCALE GENOMIC DNA]</scope>
</reference>
<dbReference type="CDD" id="cd06071">
    <property type="entry name" value="Beach"/>
    <property type="match status" value="1"/>
</dbReference>
<keyword evidence="2" id="KW-0677">Repeat</keyword>
<dbReference type="PROSITE" id="PS51783">
    <property type="entry name" value="PH_BEACH"/>
    <property type="match status" value="1"/>
</dbReference>
<dbReference type="UniPathway" id="UPA00378"/>
<evidence type="ECO:0000259" key="9">
    <source>
        <dbReference type="PROSITE" id="PS50197"/>
    </source>
</evidence>
<evidence type="ECO:0000313" key="12">
    <source>
        <dbReference type="Proteomes" id="UP000045706"/>
    </source>
</evidence>
<keyword evidence="7" id="KW-1133">Transmembrane helix</keyword>
<dbReference type="Pfam" id="PF23358">
    <property type="entry name" value="OST48_MD"/>
    <property type="match status" value="1"/>
</dbReference>
<protein>
    <recommendedName>
        <fullName evidence="4">Beige protein homolog 1</fullName>
    </recommendedName>
</protein>
<keyword evidence="1 5" id="KW-0853">WD repeat</keyword>
<proteinExistence type="predicted"/>
<feature type="transmembrane region" description="Helical" evidence="7">
    <location>
        <begin position="2229"/>
        <end position="2252"/>
    </location>
</feature>
<dbReference type="Gene3D" id="1.10.1540.10">
    <property type="entry name" value="BEACH domain"/>
    <property type="match status" value="1"/>
</dbReference>
<feature type="non-terminal residue" evidence="11">
    <location>
        <position position="2258"/>
    </location>
</feature>
<dbReference type="InterPro" id="IPR011993">
    <property type="entry name" value="PH-like_dom_sf"/>
</dbReference>
<dbReference type="InterPro" id="IPR001680">
    <property type="entry name" value="WD40_rpt"/>
</dbReference>
<dbReference type="InterPro" id="IPR036322">
    <property type="entry name" value="WD40_repeat_dom_sf"/>
</dbReference>
<dbReference type="InterPro" id="IPR055457">
    <property type="entry name" value="OST48_N"/>
</dbReference>
<dbReference type="EMBL" id="CVQI01016780">
    <property type="protein sequence ID" value="CRK24880.1"/>
    <property type="molecule type" value="Genomic_DNA"/>
</dbReference>
<dbReference type="Pfam" id="PF00400">
    <property type="entry name" value="WD40"/>
    <property type="match status" value="1"/>
</dbReference>
<feature type="domain" description="BEACH" evidence="9">
    <location>
        <begin position="1489"/>
        <end position="1781"/>
    </location>
</feature>
<evidence type="ECO:0000256" key="5">
    <source>
        <dbReference type="PROSITE-ProRule" id="PRU00221"/>
    </source>
</evidence>
<feature type="repeat" description="WD" evidence="5">
    <location>
        <begin position="1913"/>
        <end position="1954"/>
    </location>
</feature>
<dbReference type="InterPro" id="IPR000409">
    <property type="entry name" value="BEACH_dom"/>
</dbReference>
<dbReference type="InterPro" id="IPR023362">
    <property type="entry name" value="PH-BEACH_dom"/>
</dbReference>
<feature type="chain" id="PRO_5012362079" description="Beige protein homolog 1" evidence="8">
    <location>
        <begin position="16"/>
        <end position="2258"/>
    </location>
</feature>
<dbReference type="Gene3D" id="2.130.10.10">
    <property type="entry name" value="YVTN repeat-like/Quinoprotein amine dehydrogenase"/>
    <property type="match status" value="1"/>
</dbReference>
<feature type="signal peptide" evidence="8">
    <location>
        <begin position="1"/>
        <end position="15"/>
    </location>
</feature>
<comment type="function">
    <text evidence="3">May be involved in protein sorting and cell wall formation.</text>
</comment>
<dbReference type="Pfam" id="PF03345">
    <property type="entry name" value="OST48_N"/>
    <property type="match status" value="1"/>
</dbReference>
<evidence type="ECO:0000259" key="10">
    <source>
        <dbReference type="PROSITE" id="PS51783"/>
    </source>
</evidence>
<dbReference type="InterPro" id="IPR013320">
    <property type="entry name" value="ConA-like_dom_sf"/>
</dbReference>
<evidence type="ECO:0000256" key="3">
    <source>
        <dbReference type="ARBA" id="ARBA00054699"/>
    </source>
</evidence>
<evidence type="ECO:0000256" key="7">
    <source>
        <dbReference type="SAM" id="Phobius"/>
    </source>
</evidence>
<dbReference type="InterPro" id="IPR055459">
    <property type="entry name" value="OST48_MD"/>
</dbReference>
<dbReference type="Pfam" id="PF14844">
    <property type="entry name" value="PH_BEACH"/>
    <property type="match status" value="1"/>
</dbReference>
<evidence type="ECO:0000313" key="11">
    <source>
        <dbReference type="EMBL" id="CRK24880.1"/>
    </source>
</evidence>
<dbReference type="InterPro" id="IPR051944">
    <property type="entry name" value="BEACH_domain_protein"/>
</dbReference>
<feature type="domain" description="BEACH-type PH" evidence="10">
    <location>
        <begin position="1317"/>
        <end position="1450"/>
    </location>
</feature>
<dbReference type="Pfam" id="PF23295">
    <property type="entry name" value="Arm_4"/>
    <property type="match status" value="1"/>
</dbReference>
<dbReference type="Gene3D" id="2.60.120.200">
    <property type="match status" value="1"/>
</dbReference>
<feature type="compositionally biased region" description="Polar residues" evidence="6">
    <location>
        <begin position="897"/>
        <end position="915"/>
    </location>
</feature>
<organism evidence="11 12">
    <name type="scientific">Verticillium longisporum</name>
    <name type="common">Verticillium dahliae var. longisporum</name>
    <dbReference type="NCBI Taxonomy" id="100787"/>
    <lineage>
        <taxon>Eukaryota</taxon>
        <taxon>Fungi</taxon>
        <taxon>Dikarya</taxon>
        <taxon>Ascomycota</taxon>
        <taxon>Pezizomycotina</taxon>
        <taxon>Sordariomycetes</taxon>
        <taxon>Hypocreomycetidae</taxon>
        <taxon>Glomerellales</taxon>
        <taxon>Plectosphaerellaceae</taxon>
        <taxon>Verticillium</taxon>
    </lineage>
</organism>
<dbReference type="PANTHER" id="PTHR46108:SF4">
    <property type="entry name" value="BLUE CHEESE"/>
    <property type="match status" value="1"/>
</dbReference>